<dbReference type="AlphaFoldDB" id="A0AAP0B7B0"/>
<comment type="caution">
    <text evidence="1">The sequence shown here is derived from an EMBL/GenBank/DDBJ whole genome shotgun (WGS) entry which is preliminary data.</text>
</comment>
<dbReference type="Gene3D" id="1.10.10.10">
    <property type="entry name" value="Winged helix-like DNA-binding domain superfamily/Winged helix DNA-binding domain"/>
    <property type="match status" value="1"/>
</dbReference>
<dbReference type="InterPro" id="IPR036390">
    <property type="entry name" value="WH_DNA-bd_sf"/>
</dbReference>
<protein>
    <submittedName>
        <fullName evidence="1">Uncharacterized protein</fullName>
    </submittedName>
</protein>
<reference evidence="1 2" key="1">
    <citation type="journal article" date="2022" name="Nat. Plants">
        <title>Genomes of leafy and leafless Platanthera orchids illuminate the evolution of mycoheterotrophy.</title>
        <authorList>
            <person name="Li M.H."/>
            <person name="Liu K.W."/>
            <person name="Li Z."/>
            <person name="Lu H.C."/>
            <person name="Ye Q.L."/>
            <person name="Zhang D."/>
            <person name="Wang J.Y."/>
            <person name="Li Y.F."/>
            <person name="Zhong Z.M."/>
            <person name="Liu X."/>
            <person name="Yu X."/>
            <person name="Liu D.K."/>
            <person name="Tu X.D."/>
            <person name="Liu B."/>
            <person name="Hao Y."/>
            <person name="Liao X.Y."/>
            <person name="Jiang Y.T."/>
            <person name="Sun W.H."/>
            <person name="Chen J."/>
            <person name="Chen Y.Q."/>
            <person name="Ai Y."/>
            <person name="Zhai J.W."/>
            <person name="Wu S.S."/>
            <person name="Zhou Z."/>
            <person name="Hsiao Y.Y."/>
            <person name="Wu W.L."/>
            <person name="Chen Y.Y."/>
            <person name="Lin Y.F."/>
            <person name="Hsu J.L."/>
            <person name="Li C.Y."/>
            <person name="Wang Z.W."/>
            <person name="Zhao X."/>
            <person name="Zhong W.Y."/>
            <person name="Ma X.K."/>
            <person name="Ma L."/>
            <person name="Huang J."/>
            <person name="Chen G.Z."/>
            <person name="Huang M.Z."/>
            <person name="Huang L."/>
            <person name="Peng D.H."/>
            <person name="Luo Y.B."/>
            <person name="Zou S.Q."/>
            <person name="Chen S.P."/>
            <person name="Lan S."/>
            <person name="Tsai W.C."/>
            <person name="Van de Peer Y."/>
            <person name="Liu Z.J."/>
        </authorList>
    </citation>
    <scope>NUCLEOTIDE SEQUENCE [LARGE SCALE GENOMIC DNA]</scope>
    <source>
        <strain evidence="1">Lor287</strain>
    </source>
</reference>
<dbReference type="Proteomes" id="UP001418222">
    <property type="component" value="Unassembled WGS sequence"/>
</dbReference>
<evidence type="ECO:0000313" key="2">
    <source>
        <dbReference type="Proteomes" id="UP001418222"/>
    </source>
</evidence>
<dbReference type="SUPFAM" id="SSF46785">
    <property type="entry name" value="Winged helix' DNA-binding domain"/>
    <property type="match status" value="1"/>
</dbReference>
<sequence>MSFKFTVELDIPNAIFRHGMPTTIVELFDRLSIPEGKAHRLRILMHLLSSEGIFKSHITLSSEEVFEWIKEEISPIGVEDYGKKR</sequence>
<keyword evidence="2" id="KW-1185">Reference proteome</keyword>
<organism evidence="1 2">
    <name type="scientific">Platanthera zijinensis</name>
    <dbReference type="NCBI Taxonomy" id="2320716"/>
    <lineage>
        <taxon>Eukaryota</taxon>
        <taxon>Viridiplantae</taxon>
        <taxon>Streptophyta</taxon>
        <taxon>Embryophyta</taxon>
        <taxon>Tracheophyta</taxon>
        <taxon>Spermatophyta</taxon>
        <taxon>Magnoliopsida</taxon>
        <taxon>Liliopsida</taxon>
        <taxon>Asparagales</taxon>
        <taxon>Orchidaceae</taxon>
        <taxon>Orchidoideae</taxon>
        <taxon>Orchideae</taxon>
        <taxon>Orchidinae</taxon>
        <taxon>Platanthera</taxon>
    </lineage>
</organism>
<evidence type="ECO:0000313" key="1">
    <source>
        <dbReference type="EMBL" id="KAK8931115.1"/>
    </source>
</evidence>
<accession>A0AAP0B7B0</accession>
<name>A0AAP0B7B0_9ASPA</name>
<proteinExistence type="predicted"/>
<dbReference type="InterPro" id="IPR036388">
    <property type="entry name" value="WH-like_DNA-bd_sf"/>
</dbReference>
<dbReference type="EMBL" id="JBBWWQ010000014">
    <property type="protein sequence ID" value="KAK8931115.1"/>
    <property type="molecule type" value="Genomic_DNA"/>
</dbReference>
<gene>
    <name evidence="1" type="ORF">KSP39_PZI016493</name>
</gene>